<evidence type="ECO:0000259" key="1">
    <source>
        <dbReference type="SMART" id="SM00860"/>
    </source>
</evidence>
<evidence type="ECO:0000313" key="2">
    <source>
        <dbReference type="EMBL" id="QDU57786.1"/>
    </source>
</evidence>
<dbReference type="AlphaFoldDB" id="A0A518ASV7"/>
<dbReference type="KEGG" id="amuc:Pan181_40080"/>
<dbReference type="Proteomes" id="UP000315750">
    <property type="component" value="Chromosome"/>
</dbReference>
<gene>
    <name evidence="2" type="ORF">Pan181_40080</name>
</gene>
<dbReference type="SUPFAM" id="SSF160631">
    <property type="entry name" value="SMI1/KNR4-like"/>
    <property type="match status" value="1"/>
</dbReference>
<dbReference type="Pfam" id="PF09346">
    <property type="entry name" value="SMI1_KNR4"/>
    <property type="match status" value="1"/>
</dbReference>
<accession>A0A518ASV7</accession>
<organism evidence="2 3">
    <name type="scientific">Aeoliella mucimassa</name>
    <dbReference type="NCBI Taxonomy" id="2527972"/>
    <lineage>
        <taxon>Bacteria</taxon>
        <taxon>Pseudomonadati</taxon>
        <taxon>Planctomycetota</taxon>
        <taxon>Planctomycetia</taxon>
        <taxon>Pirellulales</taxon>
        <taxon>Lacipirellulaceae</taxon>
        <taxon>Aeoliella</taxon>
    </lineage>
</organism>
<dbReference type="OrthoDB" id="701486at2"/>
<dbReference type="SMART" id="SM00860">
    <property type="entry name" value="SMI1_KNR4"/>
    <property type="match status" value="1"/>
</dbReference>
<keyword evidence="3" id="KW-1185">Reference proteome</keyword>
<dbReference type="InterPro" id="IPR037883">
    <property type="entry name" value="Knr4/Smi1-like_sf"/>
</dbReference>
<sequence>MTPLEVICAAESMDLVDVDGLAIELTWLPPLTEEEIDQFASELICPLPTEIRELLQHGRGFSGPTTTDVVDFTGHHFPFECDEIFPHGLPIASDGCGNFWVVDLAPESTTFGPIYFACHDPPVVLYQSATLAEFLAELLRGCRPPHESLVSQVHADRPFRVWQTNPEVLSWEACHESSDEVLQAFASRLDTSWQVIDLRAAPPGMGFSWGRYGPSTAVQRHGTLPVFAYQRPKSLWSSLFG</sequence>
<dbReference type="RefSeq" id="WP_145249155.1">
    <property type="nucleotide sequence ID" value="NZ_CP036278.1"/>
</dbReference>
<evidence type="ECO:0000313" key="3">
    <source>
        <dbReference type="Proteomes" id="UP000315750"/>
    </source>
</evidence>
<dbReference type="Gene3D" id="3.40.1580.10">
    <property type="entry name" value="SMI1/KNR4-like"/>
    <property type="match status" value="1"/>
</dbReference>
<dbReference type="EMBL" id="CP036278">
    <property type="protein sequence ID" value="QDU57786.1"/>
    <property type="molecule type" value="Genomic_DNA"/>
</dbReference>
<proteinExistence type="predicted"/>
<reference evidence="2 3" key="1">
    <citation type="submission" date="2019-02" db="EMBL/GenBank/DDBJ databases">
        <title>Deep-cultivation of Planctomycetes and their phenomic and genomic characterization uncovers novel biology.</title>
        <authorList>
            <person name="Wiegand S."/>
            <person name="Jogler M."/>
            <person name="Boedeker C."/>
            <person name="Pinto D."/>
            <person name="Vollmers J."/>
            <person name="Rivas-Marin E."/>
            <person name="Kohn T."/>
            <person name="Peeters S.H."/>
            <person name="Heuer A."/>
            <person name="Rast P."/>
            <person name="Oberbeckmann S."/>
            <person name="Bunk B."/>
            <person name="Jeske O."/>
            <person name="Meyerdierks A."/>
            <person name="Storesund J.E."/>
            <person name="Kallscheuer N."/>
            <person name="Luecker S."/>
            <person name="Lage O.M."/>
            <person name="Pohl T."/>
            <person name="Merkel B.J."/>
            <person name="Hornburger P."/>
            <person name="Mueller R.-W."/>
            <person name="Bruemmer F."/>
            <person name="Labrenz M."/>
            <person name="Spormann A.M."/>
            <person name="Op den Camp H."/>
            <person name="Overmann J."/>
            <person name="Amann R."/>
            <person name="Jetten M.S.M."/>
            <person name="Mascher T."/>
            <person name="Medema M.H."/>
            <person name="Devos D.P."/>
            <person name="Kaster A.-K."/>
            <person name="Ovreas L."/>
            <person name="Rohde M."/>
            <person name="Galperin M.Y."/>
            <person name="Jogler C."/>
        </authorList>
    </citation>
    <scope>NUCLEOTIDE SEQUENCE [LARGE SCALE GENOMIC DNA]</scope>
    <source>
        <strain evidence="2 3">Pan181</strain>
    </source>
</reference>
<feature type="domain" description="Knr4/Smi1-like" evidence="1">
    <location>
        <begin position="30"/>
        <end position="137"/>
    </location>
</feature>
<name>A0A518ASV7_9BACT</name>
<protein>
    <submittedName>
        <fullName evidence="2">SMI1 / KNR4 family protein</fullName>
    </submittedName>
</protein>
<dbReference type="InterPro" id="IPR018958">
    <property type="entry name" value="Knr4/Smi1-like_dom"/>
</dbReference>